<dbReference type="PROSITE" id="PS01227">
    <property type="entry name" value="UPF0012"/>
    <property type="match status" value="1"/>
</dbReference>
<dbReference type="PANTHER" id="PTHR47799">
    <property type="entry name" value="OMEGA-AMIDASE YAFV"/>
    <property type="match status" value="1"/>
</dbReference>
<evidence type="ECO:0000256" key="2">
    <source>
        <dbReference type="ARBA" id="ARBA00022801"/>
    </source>
</evidence>
<evidence type="ECO:0000256" key="3">
    <source>
        <dbReference type="ARBA" id="ARBA00039118"/>
    </source>
</evidence>
<proteinExistence type="inferred from homology"/>
<keyword evidence="2 7" id="KW-0378">Hydrolase</keyword>
<evidence type="ECO:0000256" key="4">
    <source>
        <dbReference type="ARBA" id="ARBA00052904"/>
    </source>
</evidence>
<dbReference type="AlphaFoldDB" id="A0A4Q0NYE6"/>
<name>A0A4Q0NYE6_9FLAO</name>
<reference evidence="7 8" key="1">
    <citation type="submission" date="2018-07" db="EMBL/GenBank/DDBJ databases">
        <title>Leeuwenhoekiella genomics.</title>
        <authorList>
            <person name="Tahon G."/>
            <person name="Willems A."/>
        </authorList>
    </citation>
    <scope>NUCLEOTIDE SEQUENCE [LARGE SCALE GENOMIC DNA]</scope>
    <source>
        <strain evidence="7 8">R-50232</strain>
    </source>
</reference>
<evidence type="ECO:0000313" key="8">
    <source>
        <dbReference type="Proteomes" id="UP000289821"/>
    </source>
</evidence>
<accession>A0A4Q0NYE6</accession>
<feature type="domain" description="CN hydrolase" evidence="6">
    <location>
        <begin position="5"/>
        <end position="234"/>
    </location>
</feature>
<dbReference type="CDD" id="cd07575">
    <property type="entry name" value="Xc-1258_like"/>
    <property type="match status" value="1"/>
</dbReference>
<evidence type="ECO:0000256" key="1">
    <source>
        <dbReference type="ARBA" id="ARBA00010613"/>
    </source>
</evidence>
<dbReference type="InterPro" id="IPR052737">
    <property type="entry name" value="Omega-amidase_YafV"/>
</dbReference>
<keyword evidence="8" id="KW-1185">Reference proteome</keyword>
<dbReference type="NCBIfam" id="NF007757">
    <property type="entry name" value="PRK10438.1"/>
    <property type="match status" value="1"/>
</dbReference>
<dbReference type="InterPro" id="IPR001110">
    <property type="entry name" value="UPF0012_CS"/>
</dbReference>
<comment type="catalytic activity">
    <reaction evidence="4">
        <text>a monoamide of a dicarboxylate + H2O = a dicarboxylate + NH4(+)</text>
        <dbReference type="Rhea" id="RHEA:11716"/>
        <dbReference type="ChEBI" id="CHEBI:15377"/>
        <dbReference type="ChEBI" id="CHEBI:28938"/>
        <dbReference type="ChEBI" id="CHEBI:28965"/>
        <dbReference type="ChEBI" id="CHEBI:77450"/>
        <dbReference type="EC" id="3.5.1.3"/>
    </reaction>
</comment>
<dbReference type="OrthoDB" id="9811121at2"/>
<dbReference type="GO" id="GO:0106008">
    <property type="term" value="F:2-oxoglutaramate amidase activity"/>
    <property type="evidence" value="ECO:0007669"/>
    <property type="project" value="TreeGrafter"/>
</dbReference>
<dbReference type="EC" id="3.5.1.3" evidence="3"/>
<evidence type="ECO:0000256" key="5">
    <source>
        <dbReference type="ARBA" id="ARBA00072139"/>
    </source>
</evidence>
<comment type="caution">
    <text evidence="7">The sequence shown here is derived from an EMBL/GenBank/DDBJ whole genome shotgun (WGS) entry which is preliminary data.</text>
</comment>
<dbReference type="RefSeq" id="WP_128759431.1">
    <property type="nucleotide sequence ID" value="NZ_QOVI01000001.1"/>
</dbReference>
<dbReference type="FunFam" id="3.60.110.10:FF:000004">
    <property type="entry name" value="Carbon-nitrogen hydrolase"/>
    <property type="match status" value="1"/>
</dbReference>
<organism evidence="7 8">
    <name type="scientific">Leeuwenhoekiella aestuarii</name>
    <dbReference type="NCBI Taxonomy" id="2249426"/>
    <lineage>
        <taxon>Bacteria</taxon>
        <taxon>Pseudomonadati</taxon>
        <taxon>Bacteroidota</taxon>
        <taxon>Flavobacteriia</taxon>
        <taxon>Flavobacteriales</taxon>
        <taxon>Flavobacteriaceae</taxon>
        <taxon>Leeuwenhoekiella</taxon>
    </lineage>
</organism>
<dbReference type="Proteomes" id="UP000289821">
    <property type="component" value="Unassembled WGS sequence"/>
</dbReference>
<dbReference type="Pfam" id="PF00795">
    <property type="entry name" value="CN_hydrolase"/>
    <property type="match status" value="1"/>
</dbReference>
<gene>
    <name evidence="7" type="ORF">DSM04_10111</name>
</gene>
<evidence type="ECO:0000313" key="7">
    <source>
        <dbReference type="EMBL" id="RXG17827.1"/>
    </source>
</evidence>
<dbReference type="InterPro" id="IPR036526">
    <property type="entry name" value="C-N_Hydrolase_sf"/>
</dbReference>
<dbReference type="SUPFAM" id="SSF56317">
    <property type="entry name" value="Carbon-nitrogen hydrolase"/>
    <property type="match status" value="1"/>
</dbReference>
<dbReference type="PANTHER" id="PTHR47799:SF1">
    <property type="entry name" value="OMEGA-AMIDASE YAFV"/>
    <property type="match status" value="1"/>
</dbReference>
<dbReference type="InterPro" id="IPR003010">
    <property type="entry name" value="C-N_Hydrolase"/>
</dbReference>
<dbReference type="PROSITE" id="PS50263">
    <property type="entry name" value="CN_HYDROLASE"/>
    <property type="match status" value="1"/>
</dbReference>
<evidence type="ECO:0000259" key="6">
    <source>
        <dbReference type="PROSITE" id="PS50263"/>
    </source>
</evidence>
<dbReference type="Gene3D" id="3.60.110.10">
    <property type="entry name" value="Carbon-nitrogen hydrolase"/>
    <property type="match status" value="1"/>
</dbReference>
<dbReference type="EMBL" id="QOVI01000001">
    <property type="protein sequence ID" value="RXG17827.1"/>
    <property type="molecule type" value="Genomic_DNA"/>
</dbReference>
<dbReference type="GO" id="GO:0050152">
    <property type="term" value="F:omega-amidase activity"/>
    <property type="evidence" value="ECO:0007669"/>
    <property type="project" value="UniProtKB-EC"/>
</dbReference>
<sequence>MSQTLEIAAIQANLFWEDPAANRAYFDEKLAAIKKEVELIILPEMFATGFSMNPDGIADAGETLNWMRTKAAELKSAIAGSLMVKENDLHYNRFYFVTPEGSVTAYDKRHTFTLAGENKIYKNGTQQVFANYKGWKILLQVCYDLRFPVFARNTNDYDAVIYVANWPKKRVFAWDTLLKARAIENMCYCIGVNRMGLDGNNYEYNGYSGIYDSLGATLAFAKEKETTIYATLDKAHLDETRNQLNFLADRDDFTLDLE</sequence>
<protein>
    <recommendedName>
        <fullName evidence="5">Omega-amidase YafV</fullName>
        <ecNumber evidence="3">3.5.1.3</ecNumber>
    </recommendedName>
</protein>
<comment type="similarity">
    <text evidence="1">Belongs to the carbon-nitrogen hydrolase superfamily. NIT1/NIT2 family.</text>
</comment>